<sequence length="343" mass="36998">MTTMDAISDMPLLEVERLCVEFDTRAGVVHGLRGVDLSIRRGETLAIVGESGSGKSVTAQAVMGLIDVPGRIVSGDIKWKGQSLLTGDGPKRAREIRGKEVSLIFQDPMTSLNPLLTVGAQIAEVLQRHLGMTKTQARTRVLELLEAVGIPAPPRRANQYPHELSGGMRQRIMIAMAIACEPQLLIADEPTTALDVTIQAQVLELIAGLQETLNLSVILITHDLGVVAGLCRRVAVMYAGRIVEMGLADDLFERPSHPYTQGLIRSTPRLDDRMNRLIAIEGSPPSLLSPPVGCSFRARCPIAVERCTEQPPLAVVHPGASAACWRPSVPAWQESPPLEAALT</sequence>
<dbReference type="GO" id="GO:0055085">
    <property type="term" value="P:transmembrane transport"/>
    <property type="evidence" value="ECO:0007669"/>
    <property type="project" value="UniProtKB-ARBA"/>
</dbReference>
<protein>
    <submittedName>
        <fullName evidence="9">Peptide/nickel transport system ATP-binding protein</fullName>
    </submittedName>
</protein>
<dbReference type="InterPro" id="IPR017871">
    <property type="entry name" value="ABC_transporter-like_CS"/>
</dbReference>
<reference evidence="9 10" key="1">
    <citation type="submission" date="2020-08" db="EMBL/GenBank/DDBJ databases">
        <title>Genomic Encyclopedia of Type Strains, Phase IV (KMG-IV): sequencing the most valuable type-strain genomes for metagenomic binning, comparative biology and taxonomic classification.</title>
        <authorList>
            <person name="Goeker M."/>
        </authorList>
    </citation>
    <scope>NUCLEOTIDE SEQUENCE [LARGE SCALE GENOMIC DNA]</scope>
    <source>
        <strain evidence="9 10">DSM 25966</strain>
    </source>
</reference>
<feature type="domain" description="ABC transporter" evidence="8">
    <location>
        <begin position="13"/>
        <end position="264"/>
    </location>
</feature>
<dbReference type="PANTHER" id="PTHR43297">
    <property type="entry name" value="OLIGOPEPTIDE TRANSPORT ATP-BINDING PROTEIN APPD"/>
    <property type="match status" value="1"/>
</dbReference>
<dbReference type="PROSITE" id="PS00211">
    <property type="entry name" value="ABC_TRANSPORTER_1"/>
    <property type="match status" value="1"/>
</dbReference>
<dbReference type="Pfam" id="PF00005">
    <property type="entry name" value="ABC_tran"/>
    <property type="match status" value="1"/>
</dbReference>
<evidence type="ECO:0000313" key="10">
    <source>
        <dbReference type="Proteomes" id="UP000553963"/>
    </source>
</evidence>
<dbReference type="InterPro" id="IPR050388">
    <property type="entry name" value="ABC_Ni/Peptide_Import"/>
</dbReference>
<evidence type="ECO:0000256" key="7">
    <source>
        <dbReference type="ARBA" id="ARBA00023136"/>
    </source>
</evidence>
<name>A0A840B070_9HYPH</name>
<evidence type="ECO:0000259" key="8">
    <source>
        <dbReference type="PROSITE" id="PS50893"/>
    </source>
</evidence>
<comment type="similarity">
    <text evidence="2">Belongs to the ABC transporter superfamily.</text>
</comment>
<evidence type="ECO:0000256" key="2">
    <source>
        <dbReference type="ARBA" id="ARBA00005417"/>
    </source>
</evidence>
<evidence type="ECO:0000256" key="4">
    <source>
        <dbReference type="ARBA" id="ARBA00022475"/>
    </source>
</evidence>
<dbReference type="SMART" id="SM00382">
    <property type="entry name" value="AAA"/>
    <property type="match status" value="1"/>
</dbReference>
<dbReference type="Proteomes" id="UP000553963">
    <property type="component" value="Unassembled WGS sequence"/>
</dbReference>
<dbReference type="GO" id="GO:0005524">
    <property type="term" value="F:ATP binding"/>
    <property type="evidence" value="ECO:0007669"/>
    <property type="project" value="UniProtKB-KW"/>
</dbReference>
<keyword evidence="3" id="KW-0813">Transport</keyword>
<dbReference type="InterPro" id="IPR003593">
    <property type="entry name" value="AAA+_ATPase"/>
</dbReference>
<keyword evidence="6 9" id="KW-0067">ATP-binding</keyword>
<dbReference type="AlphaFoldDB" id="A0A840B070"/>
<dbReference type="InterPro" id="IPR027417">
    <property type="entry name" value="P-loop_NTPase"/>
</dbReference>
<keyword evidence="4" id="KW-1003">Cell membrane</keyword>
<evidence type="ECO:0000256" key="6">
    <source>
        <dbReference type="ARBA" id="ARBA00022840"/>
    </source>
</evidence>
<comment type="subcellular location">
    <subcellularLocation>
        <location evidence="1">Cell inner membrane</location>
        <topology evidence="1">Peripheral membrane protein</topology>
    </subcellularLocation>
</comment>
<dbReference type="InterPro" id="IPR003439">
    <property type="entry name" value="ABC_transporter-like_ATP-bd"/>
</dbReference>
<dbReference type="GO" id="GO:0015833">
    <property type="term" value="P:peptide transport"/>
    <property type="evidence" value="ECO:0007669"/>
    <property type="project" value="InterPro"/>
</dbReference>
<accession>A0A840B070</accession>
<dbReference type="Gene3D" id="3.40.50.300">
    <property type="entry name" value="P-loop containing nucleotide triphosphate hydrolases"/>
    <property type="match status" value="1"/>
</dbReference>
<dbReference type="GO" id="GO:0016887">
    <property type="term" value="F:ATP hydrolysis activity"/>
    <property type="evidence" value="ECO:0007669"/>
    <property type="project" value="InterPro"/>
</dbReference>
<dbReference type="GO" id="GO:0005886">
    <property type="term" value="C:plasma membrane"/>
    <property type="evidence" value="ECO:0007669"/>
    <property type="project" value="UniProtKB-SubCell"/>
</dbReference>
<dbReference type="PROSITE" id="PS50893">
    <property type="entry name" value="ABC_TRANSPORTER_2"/>
    <property type="match status" value="1"/>
</dbReference>
<dbReference type="PANTHER" id="PTHR43297:SF2">
    <property type="entry name" value="DIPEPTIDE TRANSPORT ATP-BINDING PROTEIN DPPD"/>
    <property type="match status" value="1"/>
</dbReference>
<dbReference type="InterPro" id="IPR013563">
    <property type="entry name" value="Oligopep_ABC_C"/>
</dbReference>
<organism evidence="9 10">
    <name type="scientific">Kaistia hirudinis</name>
    <dbReference type="NCBI Taxonomy" id="1293440"/>
    <lineage>
        <taxon>Bacteria</taxon>
        <taxon>Pseudomonadati</taxon>
        <taxon>Pseudomonadota</taxon>
        <taxon>Alphaproteobacteria</taxon>
        <taxon>Hyphomicrobiales</taxon>
        <taxon>Kaistiaceae</taxon>
        <taxon>Kaistia</taxon>
    </lineage>
</organism>
<dbReference type="Pfam" id="PF08352">
    <property type="entry name" value="oligo_HPY"/>
    <property type="match status" value="1"/>
</dbReference>
<evidence type="ECO:0000256" key="3">
    <source>
        <dbReference type="ARBA" id="ARBA00022448"/>
    </source>
</evidence>
<dbReference type="CDD" id="cd03257">
    <property type="entry name" value="ABC_NikE_OppD_transporters"/>
    <property type="match status" value="1"/>
</dbReference>
<gene>
    <name evidence="9" type="ORF">GGR25_004906</name>
</gene>
<keyword evidence="7" id="KW-0472">Membrane</keyword>
<keyword evidence="10" id="KW-1185">Reference proteome</keyword>
<dbReference type="EMBL" id="JACIDS010000009">
    <property type="protein sequence ID" value="MBB3933826.1"/>
    <property type="molecule type" value="Genomic_DNA"/>
</dbReference>
<dbReference type="FunFam" id="3.40.50.300:FF:000016">
    <property type="entry name" value="Oligopeptide ABC transporter ATP-binding component"/>
    <property type="match status" value="1"/>
</dbReference>
<proteinExistence type="inferred from homology"/>
<dbReference type="NCBIfam" id="TIGR01727">
    <property type="entry name" value="oligo_HPY"/>
    <property type="match status" value="1"/>
</dbReference>
<keyword evidence="5" id="KW-0547">Nucleotide-binding</keyword>
<evidence type="ECO:0000256" key="1">
    <source>
        <dbReference type="ARBA" id="ARBA00004417"/>
    </source>
</evidence>
<comment type="caution">
    <text evidence="9">The sequence shown here is derived from an EMBL/GenBank/DDBJ whole genome shotgun (WGS) entry which is preliminary data.</text>
</comment>
<dbReference type="SUPFAM" id="SSF52540">
    <property type="entry name" value="P-loop containing nucleoside triphosphate hydrolases"/>
    <property type="match status" value="1"/>
</dbReference>
<evidence type="ECO:0000313" key="9">
    <source>
        <dbReference type="EMBL" id="MBB3933826.1"/>
    </source>
</evidence>
<evidence type="ECO:0000256" key="5">
    <source>
        <dbReference type="ARBA" id="ARBA00022741"/>
    </source>
</evidence>
<dbReference type="RefSeq" id="WP_380147708.1">
    <property type="nucleotide sequence ID" value="NZ_JBHLWW010000010.1"/>
</dbReference>